<keyword evidence="1" id="KW-1133">Transmembrane helix</keyword>
<dbReference type="Proteomes" id="UP000001037">
    <property type="component" value="Chromosome"/>
</dbReference>
<proteinExistence type="predicted"/>
<evidence type="ECO:0000256" key="1">
    <source>
        <dbReference type="SAM" id="Phobius"/>
    </source>
</evidence>
<organism evidence="2 3">
    <name type="scientific">Pyrolobus fumarii (strain DSM 11204 / 1A)</name>
    <dbReference type="NCBI Taxonomy" id="694429"/>
    <lineage>
        <taxon>Archaea</taxon>
        <taxon>Thermoproteota</taxon>
        <taxon>Thermoprotei</taxon>
        <taxon>Desulfurococcales</taxon>
        <taxon>Pyrodictiaceae</taxon>
        <taxon>Pyrolobus</taxon>
    </lineage>
</organism>
<dbReference type="STRING" id="694429.Pyrfu_0561"/>
<protein>
    <submittedName>
        <fullName evidence="2">Uncharacterized protein</fullName>
    </submittedName>
</protein>
<sequence>MSRILAPLAIALALMIFVTTVVAAEGPPGSYARYEFMLRNVLGPIPGHETTIRLYAEGVLDLRVTGVKDNMLVVNYTASLDKFNVEGLPGGEQMKKMLAEKFSQGGTLLIDPERCATSSAGSIAQPEQMITSLAFYCNVGQLEAIAANLTRMGLDARVERTSDTYTLVVEGRGLHARIVYTSTGVLKEARLALNVTQAASPHGPGIHGEVEMSLRLLDTDFPMPGPAGLPVDNKELIIAAGAAGGVVAVALWLVWRKGGR</sequence>
<dbReference type="AlphaFoldDB" id="G0EGY1"/>
<keyword evidence="1" id="KW-0472">Membrane</keyword>
<dbReference type="GeneID" id="11139023"/>
<reference evidence="2 3" key="1">
    <citation type="journal article" date="2011" name="Stand. Genomic Sci.">
        <title>Complete genome sequence of the hyperthermophilic chemolithoautotroph Pyrolobus fumarii type strain (1A).</title>
        <authorList>
            <person name="Anderson I."/>
            <person name="Goker M."/>
            <person name="Nolan M."/>
            <person name="Lucas S."/>
            <person name="Hammon N."/>
            <person name="Deshpande S."/>
            <person name="Cheng J.F."/>
            <person name="Tapia R."/>
            <person name="Han C."/>
            <person name="Goodwin L."/>
            <person name="Pitluck S."/>
            <person name="Huntemann M."/>
            <person name="Liolios K."/>
            <person name="Ivanova N."/>
            <person name="Pagani I."/>
            <person name="Mavromatis K."/>
            <person name="Ovchinikova G."/>
            <person name="Pati A."/>
            <person name="Chen A."/>
            <person name="Palaniappan K."/>
            <person name="Land M."/>
            <person name="Hauser L."/>
            <person name="Brambilla E.M."/>
            <person name="Huber H."/>
            <person name="Yasawong M."/>
            <person name="Rohde M."/>
            <person name="Spring S."/>
            <person name="Abt B."/>
            <person name="Sikorski J."/>
            <person name="Wirth R."/>
            <person name="Detter J.C."/>
            <person name="Woyke T."/>
            <person name="Bristow J."/>
            <person name="Eisen J.A."/>
            <person name="Markowitz V."/>
            <person name="Hugenholtz P."/>
            <person name="Kyrpides N.C."/>
            <person name="Klenk H.P."/>
            <person name="Lapidus A."/>
        </authorList>
    </citation>
    <scope>NUCLEOTIDE SEQUENCE [LARGE SCALE GENOMIC DNA]</scope>
    <source>
        <strain evidence="3">DSM 11204 / 1A</strain>
    </source>
</reference>
<dbReference type="KEGG" id="pfm:Pyrfu_0561"/>
<dbReference type="InParanoid" id="G0EGY1"/>
<dbReference type="EMBL" id="CP002838">
    <property type="protein sequence ID" value="AEM38431.1"/>
    <property type="molecule type" value="Genomic_DNA"/>
</dbReference>
<feature type="transmembrane region" description="Helical" evidence="1">
    <location>
        <begin position="236"/>
        <end position="255"/>
    </location>
</feature>
<keyword evidence="1" id="KW-0812">Transmembrane</keyword>
<evidence type="ECO:0000313" key="3">
    <source>
        <dbReference type="Proteomes" id="UP000001037"/>
    </source>
</evidence>
<name>G0EGY1_PYRF1</name>
<gene>
    <name evidence="2" type="ordered locus">Pyrfu_0561</name>
</gene>
<accession>G0EGY1</accession>
<dbReference type="RefSeq" id="WP_014026108.1">
    <property type="nucleotide sequence ID" value="NC_015931.1"/>
</dbReference>
<keyword evidence="3" id="KW-1185">Reference proteome</keyword>
<dbReference type="HOGENOM" id="CLU_1068001_0_0_2"/>
<evidence type="ECO:0000313" key="2">
    <source>
        <dbReference type="EMBL" id="AEM38431.1"/>
    </source>
</evidence>